<dbReference type="PANTHER" id="PTHR12482">
    <property type="entry name" value="LIPASE ROG1-RELATED-RELATED"/>
    <property type="match status" value="1"/>
</dbReference>
<evidence type="ECO:0000313" key="6">
    <source>
        <dbReference type="Proteomes" id="UP000193560"/>
    </source>
</evidence>
<organism evidence="5 6">
    <name type="scientific">Absidia repens</name>
    <dbReference type="NCBI Taxonomy" id="90262"/>
    <lineage>
        <taxon>Eukaryota</taxon>
        <taxon>Fungi</taxon>
        <taxon>Fungi incertae sedis</taxon>
        <taxon>Mucoromycota</taxon>
        <taxon>Mucoromycotina</taxon>
        <taxon>Mucoromycetes</taxon>
        <taxon>Mucorales</taxon>
        <taxon>Cunninghamellaceae</taxon>
        <taxon>Absidia</taxon>
    </lineage>
</organism>
<comment type="caution">
    <text evidence="5">The sequence shown here is derived from an EMBL/GenBank/DDBJ whole genome shotgun (WGS) entry which is preliminary data.</text>
</comment>
<name>A0A1X2IPV5_9FUNG</name>
<dbReference type="InterPro" id="IPR007751">
    <property type="entry name" value="DUF676_lipase-like"/>
</dbReference>
<dbReference type="Gene3D" id="3.40.50.1820">
    <property type="entry name" value="alpha/beta hydrolase"/>
    <property type="match status" value="1"/>
</dbReference>
<keyword evidence="6" id="KW-1185">Reference proteome</keyword>
<dbReference type="InterPro" id="IPR029058">
    <property type="entry name" value="AB_hydrolase_fold"/>
</dbReference>
<feature type="compositionally biased region" description="Polar residues" evidence="2">
    <location>
        <begin position="301"/>
        <end position="317"/>
    </location>
</feature>
<dbReference type="EMBL" id="MCGE01000006">
    <property type="protein sequence ID" value="ORZ20305.1"/>
    <property type="molecule type" value="Genomic_DNA"/>
</dbReference>
<dbReference type="PANTHER" id="PTHR12482:SF62">
    <property type="entry name" value="LIPASE ROG1-RELATED"/>
    <property type="match status" value="1"/>
</dbReference>
<evidence type="ECO:0000256" key="3">
    <source>
        <dbReference type="SAM" id="Phobius"/>
    </source>
</evidence>
<dbReference type="AlphaFoldDB" id="A0A1X2IPV5"/>
<keyword evidence="3" id="KW-0472">Membrane</keyword>
<evidence type="ECO:0000259" key="4">
    <source>
        <dbReference type="Pfam" id="PF05057"/>
    </source>
</evidence>
<dbReference type="InterPro" id="IPR044294">
    <property type="entry name" value="Lipase-like"/>
</dbReference>
<sequence>MPDITLVVLQHGLWGKSSHMGYIERSLREKLQEESIVVLNSKVNEGKYTYDGVDLCGQRLADKIHSEVQELSKKNKSVKKLCMIGYSLGGLIARYAIGLLDQEGFFNHVKPGFFVTFATPHLGVRRPENSLFSRVFNFFSGKLVSRTGEQLQLIDRFEDDIPLLVILASPNRPYYQALGKFDIIRTYANVKNDRTVPYWTAALMTTEYFRNLENVDLTIDQEYPSIITGCDIVDKSKKARHRRKQPMSTSIRTALFYVLIPIIFPIFITFALLYIGIQGMMSRLRVSKALRSALLPVVSGSASPSLAHSVTSSSNTSMDHDHRQPATLLFGTLDAMNMVSNIEVTPEHKSTRLLGNWCNVIPSDSMKKQSTQYIFDSHTVDIQKNLSKLPWQTVLVCLHSFNAHGSIVCRQGIHTTSDGKAVIRHFLDTVSM</sequence>
<dbReference type="SUPFAM" id="SSF53474">
    <property type="entry name" value="alpha/beta-Hydrolases"/>
    <property type="match status" value="1"/>
</dbReference>
<evidence type="ECO:0000256" key="1">
    <source>
        <dbReference type="ARBA" id="ARBA00007920"/>
    </source>
</evidence>
<reference evidence="5 6" key="1">
    <citation type="submission" date="2016-07" db="EMBL/GenBank/DDBJ databases">
        <title>Pervasive Adenine N6-methylation of Active Genes in Fungi.</title>
        <authorList>
            <consortium name="DOE Joint Genome Institute"/>
            <person name="Mondo S.J."/>
            <person name="Dannebaum R.O."/>
            <person name="Kuo R.C."/>
            <person name="Labutti K."/>
            <person name="Haridas S."/>
            <person name="Kuo A."/>
            <person name="Salamov A."/>
            <person name="Ahrendt S.R."/>
            <person name="Lipzen A."/>
            <person name="Sullivan W."/>
            <person name="Andreopoulos W.B."/>
            <person name="Clum A."/>
            <person name="Lindquist E."/>
            <person name="Daum C."/>
            <person name="Ramamoorthy G.K."/>
            <person name="Gryganskyi A."/>
            <person name="Culley D."/>
            <person name="Magnuson J.K."/>
            <person name="James T.Y."/>
            <person name="O'Malley M.A."/>
            <person name="Stajich J.E."/>
            <person name="Spatafora J.W."/>
            <person name="Visel A."/>
            <person name="Grigoriev I.V."/>
        </authorList>
    </citation>
    <scope>NUCLEOTIDE SEQUENCE [LARGE SCALE GENOMIC DNA]</scope>
    <source>
        <strain evidence="5 6">NRRL 1336</strain>
    </source>
</reference>
<accession>A0A1X2IPV5</accession>
<protein>
    <submittedName>
        <fullName evidence="5">Putative serine esterase-domain-containing protein</fullName>
    </submittedName>
</protein>
<feature type="transmembrane region" description="Helical" evidence="3">
    <location>
        <begin position="254"/>
        <end position="275"/>
    </location>
</feature>
<dbReference type="OrthoDB" id="273452at2759"/>
<gene>
    <name evidence="5" type="ORF">BCR42DRAFT_369929</name>
</gene>
<dbReference type="Pfam" id="PF05057">
    <property type="entry name" value="DUF676"/>
    <property type="match status" value="1"/>
</dbReference>
<keyword evidence="3" id="KW-1133">Transmembrane helix</keyword>
<comment type="similarity">
    <text evidence="1">Belongs to the putative lipase ROG1 family.</text>
</comment>
<evidence type="ECO:0000313" key="5">
    <source>
        <dbReference type="EMBL" id="ORZ20305.1"/>
    </source>
</evidence>
<dbReference type="Proteomes" id="UP000193560">
    <property type="component" value="Unassembled WGS sequence"/>
</dbReference>
<feature type="domain" description="DUF676" evidence="4">
    <location>
        <begin position="6"/>
        <end position="200"/>
    </location>
</feature>
<evidence type="ECO:0000256" key="2">
    <source>
        <dbReference type="SAM" id="MobiDB-lite"/>
    </source>
</evidence>
<feature type="region of interest" description="Disordered" evidence="2">
    <location>
        <begin position="301"/>
        <end position="321"/>
    </location>
</feature>
<proteinExistence type="inferred from homology"/>
<keyword evidence="3" id="KW-0812">Transmembrane</keyword>